<dbReference type="PANTHER" id="PTHR15565">
    <property type="entry name" value="AATF PROTEIN APOPTOSIS ANTAGONIZING TRANSCRIPTION FACTOR"/>
    <property type="match status" value="1"/>
</dbReference>
<feature type="domain" description="Apoptosis-antagonizing transcription factor C-terminal" evidence="4">
    <location>
        <begin position="485"/>
        <end position="571"/>
    </location>
</feature>
<feature type="domain" description="AATF leucine zipper-containing" evidence="5">
    <location>
        <begin position="298"/>
        <end position="413"/>
    </location>
</feature>
<evidence type="ECO:0000256" key="3">
    <source>
        <dbReference type="SAM" id="MobiDB-lite"/>
    </source>
</evidence>
<dbReference type="InterPro" id="IPR039223">
    <property type="entry name" value="AATF/Bfr2"/>
</dbReference>
<dbReference type="PANTHER" id="PTHR15565:SF0">
    <property type="entry name" value="PROTEIN AATF"/>
    <property type="match status" value="1"/>
</dbReference>
<feature type="region of interest" description="Disordered" evidence="3">
    <location>
        <begin position="409"/>
        <end position="432"/>
    </location>
</feature>
<dbReference type="EMBL" id="JAFEKC020000004">
    <property type="protein sequence ID" value="KAK0515048.1"/>
    <property type="molecule type" value="Genomic_DNA"/>
</dbReference>
<organism evidence="6 7">
    <name type="scientific">Cladonia borealis</name>
    <dbReference type="NCBI Taxonomy" id="184061"/>
    <lineage>
        <taxon>Eukaryota</taxon>
        <taxon>Fungi</taxon>
        <taxon>Dikarya</taxon>
        <taxon>Ascomycota</taxon>
        <taxon>Pezizomycotina</taxon>
        <taxon>Lecanoromycetes</taxon>
        <taxon>OSLEUM clade</taxon>
        <taxon>Lecanoromycetidae</taxon>
        <taxon>Lecanorales</taxon>
        <taxon>Lecanorineae</taxon>
        <taxon>Cladoniaceae</taxon>
        <taxon>Cladonia</taxon>
    </lineage>
</organism>
<evidence type="ECO:0000256" key="1">
    <source>
        <dbReference type="ARBA" id="ARBA00008966"/>
    </source>
</evidence>
<evidence type="ECO:0000259" key="4">
    <source>
        <dbReference type="Pfam" id="PF08164"/>
    </source>
</evidence>
<feature type="compositionally biased region" description="Acidic residues" evidence="3">
    <location>
        <begin position="235"/>
        <end position="256"/>
    </location>
</feature>
<protein>
    <recommendedName>
        <fullName evidence="2">Protein BFR2</fullName>
    </recommendedName>
</protein>
<feature type="compositionally biased region" description="Polar residues" evidence="3">
    <location>
        <begin position="66"/>
        <end position="81"/>
    </location>
</feature>
<reference evidence="6" key="1">
    <citation type="submission" date="2023-03" db="EMBL/GenBank/DDBJ databases">
        <title>Complete genome of Cladonia borealis.</title>
        <authorList>
            <person name="Park H."/>
        </authorList>
    </citation>
    <scope>NUCLEOTIDE SEQUENCE</scope>
    <source>
        <strain evidence="6">ANT050790</strain>
    </source>
</reference>
<name>A0AA39R835_9LECA</name>
<keyword evidence="7" id="KW-1185">Reference proteome</keyword>
<evidence type="ECO:0000259" key="5">
    <source>
        <dbReference type="Pfam" id="PF13339"/>
    </source>
</evidence>
<feature type="compositionally biased region" description="Basic and acidic residues" evidence="3">
    <location>
        <begin position="49"/>
        <end position="65"/>
    </location>
</feature>
<evidence type="ECO:0000313" key="7">
    <source>
        <dbReference type="Proteomes" id="UP001166286"/>
    </source>
</evidence>
<dbReference type="InterPro" id="IPR012617">
    <property type="entry name" value="AATF_C"/>
</dbReference>
<comment type="caution">
    <text evidence="6">The sequence shown here is derived from an EMBL/GenBank/DDBJ whole genome shotgun (WGS) entry which is preliminary data.</text>
</comment>
<dbReference type="Pfam" id="PF13339">
    <property type="entry name" value="AATF-Che1"/>
    <property type="match status" value="1"/>
</dbReference>
<evidence type="ECO:0000256" key="2">
    <source>
        <dbReference type="ARBA" id="ARBA00013850"/>
    </source>
</evidence>
<proteinExistence type="inferred from homology"/>
<sequence>MAEGKPSKSWAEQLKDLEDPAPKDFDPEDQHQDVAGDDASGSASDGDSAEAREHYVDVGKSDLRKSNSTVVGPQYKGSSISREALLEDESDDDPFAKYSEQEDSGDFEYVDPEGDLEEGEQDEDEEIDSDEAFESGDDEKFGIFTFRGSKSTREGQDGSESANHGRDLEEQAEEDALEGGDEQNSGSYTFGGSKIVKKSREEQAGDAEDEEDVHADEDPEASADEFNGVDSDSAGQEDDGSDIEMTDGETSGDSDSENTSMSAEPDESKADDRAALRKMMAEEQKTVAASLYKAAKADVAKGRAIKNQRSTFDSLLNTRIKLQKALISTNSMSASSEISTNDAETILAAESAALNLWNTISALRSSLHPPNSNNTPFTATPTTPSPTVWENMQHHESLSLPPRRTTLTKWSQKTAPPTTLPRPSKFSQTPTHQPLTTILDTHLTGPSFEKLLHKTHIPRSCAPIQAASSHIPSTDPHIYDDADFYTLLLRELVDQRMADNNNAPVGAAGGTVGSLSSHMRDFKVKKVVDTKASKGRKMRYTVHEKLQNFMAAEDRGGWGERQRGELFGSLLGRRVKLGEDEVGEEGSGEGDMEGGGDEEGGLRLFG</sequence>
<dbReference type="Proteomes" id="UP001166286">
    <property type="component" value="Unassembled WGS sequence"/>
</dbReference>
<dbReference type="Pfam" id="PF08164">
    <property type="entry name" value="TRAUB"/>
    <property type="match status" value="1"/>
</dbReference>
<feature type="compositionally biased region" description="Basic and acidic residues" evidence="3">
    <location>
        <begin position="13"/>
        <end position="34"/>
    </location>
</feature>
<feature type="compositionally biased region" description="Acidic residues" evidence="3">
    <location>
        <begin position="170"/>
        <end position="181"/>
    </location>
</feature>
<feature type="compositionally biased region" description="Acidic residues" evidence="3">
    <location>
        <begin position="580"/>
        <end position="599"/>
    </location>
</feature>
<feature type="compositionally biased region" description="Acidic residues" evidence="3">
    <location>
        <begin position="204"/>
        <end position="223"/>
    </location>
</feature>
<feature type="compositionally biased region" description="Low complexity" evidence="3">
    <location>
        <begin position="37"/>
        <end position="46"/>
    </location>
</feature>
<dbReference type="InterPro" id="IPR025160">
    <property type="entry name" value="AATF"/>
</dbReference>
<feature type="region of interest" description="Disordered" evidence="3">
    <location>
        <begin position="578"/>
        <end position="606"/>
    </location>
</feature>
<comment type="similarity">
    <text evidence="1">Belongs to the AATF family.</text>
</comment>
<evidence type="ECO:0000313" key="6">
    <source>
        <dbReference type="EMBL" id="KAK0515048.1"/>
    </source>
</evidence>
<accession>A0AA39R835</accession>
<dbReference type="AlphaFoldDB" id="A0AA39R835"/>
<feature type="region of interest" description="Disordered" evidence="3">
    <location>
        <begin position="1"/>
        <end position="272"/>
    </location>
</feature>
<feature type="compositionally biased region" description="Acidic residues" evidence="3">
    <location>
        <begin position="101"/>
        <end position="137"/>
    </location>
</feature>
<dbReference type="GO" id="GO:0000462">
    <property type="term" value="P:maturation of SSU-rRNA from tricistronic rRNA transcript (SSU-rRNA, 5.8S rRNA, LSU-rRNA)"/>
    <property type="evidence" value="ECO:0007669"/>
    <property type="project" value="TreeGrafter"/>
</dbReference>
<dbReference type="GO" id="GO:0005730">
    <property type="term" value="C:nucleolus"/>
    <property type="evidence" value="ECO:0007669"/>
    <property type="project" value="TreeGrafter"/>
</dbReference>
<gene>
    <name evidence="6" type="ORF">JMJ35_002427</name>
</gene>